<keyword evidence="2" id="KW-0815">Transposition</keyword>
<feature type="domain" description="Cas12f1-like TNB" evidence="6">
    <location>
        <begin position="275"/>
        <end position="339"/>
    </location>
</feature>
<dbReference type="InterPro" id="IPR010095">
    <property type="entry name" value="Cas12f1-like_TNB"/>
</dbReference>
<evidence type="ECO:0000256" key="4">
    <source>
        <dbReference type="ARBA" id="ARBA00023172"/>
    </source>
</evidence>
<sequence length="369" mass="42888">MKRTVSIPVNLPHERFLPLMRFCADIFNQHVDWALKEQTYNKGKAHKALYADLRLQYPHVPSALVQTIRDNAMEAVKATKFKRHPKKKPTSGLRYDKRTMTLRGYQLTLSCIGKREKLILNVPEHFKEIFETWEFCAATLTYSKHSKQFWVRLVFEAETPQQVTQGKVLGIDRGLYHMVVTSDGQFFSSSQVRATQRRYLHNRKTLQQKGTPSAKRRLKAMSGREKRFMGDVNHCVTKKLANLPDVAVFVLEDLSGIRKNRRGKKMNKWLGSWSFYQQDLFLTYKAEALGKRVVFGDPRYTSQKCNVCKHIRKTNRTKSRFYCRNCGNRDHADWNAAKNHRDDYILSTTLIETVEQAAVNLPDASGLRL</sequence>
<dbReference type="Pfam" id="PF07282">
    <property type="entry name" value="Cas12f1-like_TNB"/>
    <property type="match status" value="1"/>
</dbReference>
<evidence type="ECO:0000313" key="8">
    <source>
        <dbReference type="Proteomes" id="UP001526426"/>
    </source>
</evidence>
<dbReference type="Pfam" id="PF01385">
    <property type="entry name" value="OrfB_IS605"/>
    <property type="match status" value="1"/>
</dbReference>
<proteinExistence type="inferred from homology"/>
<dbReference type="RefSeq" id="WP_265264858.1">
    <property type="nucleotide sequence ID" value="NZ_JAIHOM010000054.1"/>
</dbReference>
<evidence type="ECO:0000256" key="3">
    <source>
        <dbReference type="ARBA" id="ARBA00023125"/>
    </source>
</evidence>
<evidence type="ECO:0000256" key="2">
    <source>
        <dbReference type="ARBA" id="ARBA00022578"/>
    </source>
</evidence>
<dbReference type="NCBIfam" id="NF040570">
    <property type="entry name" value="guided_TnpB"/>
    <property type="match status" value="1"/>
</dbReference>
<comment type="caution">
    <text evidence="7">The sequence shown here is derived from an EMBL/GenBank/DDBJ whole genome shotgun (WGS) entry which is preliminary data.</text>
</comment>
<dbReference type="EMBL" id="JAIHOM010000054">
    <property type="protein sequence ID" value="MCW6037028.1"/>
    <property type="molecule type" value="Genomic_DNA"/>
</dbReference>
<gene>
    <name evidence="7" type="ORF">K4A83_12230</name>
</gene>
<keyword evidence="4" id="KW-0233">DNA recombination</keyword>
<keyword evidence="3" id="KW-0238">DNA-binding</keyword>
<evidence type="ECO:0000256" key="1">
    <source>
        <dbReference type="ARBA" id="ARBA00008761"/>
    </source>
</evidence>
<evidence type="ECO:0000313" key="7">
    <source>
        <dbReference type="EMBL" id="MCW6037028.1"/>
    </source>
</evidence>
<comment type="similarity">
    <text evidence="1">In the C-terminal section; belongs to the transposase 35 family.</text>
</comment>
<keyword evidence="8" id="KW-1185">Reference proteome</keyword>
<organism evidence="7 8">
    <name type="scientific">Spirulina subsalsa FACHB-351</name>
    <dbReference type="NCBI Taxonomy" id="234711"/>
    <lineage>
        <taxon>Bacteria</taxon>
        <taxon>Bacillati</taxon>
        <taxon>Cyanobacteriota</taxon>
        <taxon>Cyanophyceae</taxon>
        <taxon>Spirulinales</taxon>
        <taxon>Spirulinaceae</taxon>
        <taxon>Spirulina</taxon>
    </lineage>
</organism>
<dbReference type="InterPro" id="IPR001959">
    <property type="entry name" value="Transposase"/>
</dbReference>
<name>A0ABT3L692_9CYAN</name>
<protein>
    <submittedName>
        <fullName evidence="7">Transposase</fullName>
    </submittedName>
</protein>
<reference evidence="7 8" key="1">
    <citation type="submission" date="2021-08" db="EMBL/GenBank/DDBJ databases">
        <title>Draft genome sequence of Spirulina subsalsa with high tolerance to salinity and hype-accumulation of phycocyanin.</title>
        <authorList>
            <person name="Pei H."/>
            <person name="Jiang L."/>
        </authorList>
    </citation>
    <scope>NUCLEOTIDE SEQUENCE [LARGE SCALE GENOMIC DNA]</scope>
    <source>
        <strain evidence="7 8">FACHB-351</strain>
    </source>
</reference>
<dbReference type="NCBIfam" id="TIGR01766">
    <property type="entry name" value="IS200/IS605 family accessory protein TnpB-like domain"/>
    <property type="match status" value="1"/>
</dbReference>
<evidence type="ECO:0000259" key="5">
    <source>
        <dbReference type="Pfam" id="PF01385"/>
    </source>
</evidence>
<accession>A0ABT3L692</accession>
<feature type="domain" description="Probable transposase IS891/IS1136/IS1341" evidence="5">
    <location>
        <begin position="156"/>
        <end position="243"/>
    </location>
</feature>
<evidence type="ECO:0000259" key="6">
    <source>
        <dbReference type="Pfam" id="PF07282"/>
    </source>
</evidence>
<dbReference type="Proteomes" id="UP001526426">
    <property type="component" value="Unassembled WGS sequence"/>
</dbReference>